<evidence type="ECO:0000313" key="3">
    <source>
        <dbReference type="Proteomes" id="UP000030661"/>
    </source>
</evidence>
<dbReference type="InterPro" id="IPR016181">
    <property type="entry name" value="Acyl_CoA_acyltransferase"/>
</dbReference>
<dbReference type="PROSITE" id="PS51186">
    <property type="entry name" value="GNAT"/>
    <property type="match status" value="1"/>
</dbReference>
<gene>
    <name evidence="2" type="ORF">U27_01793</name>
</gene>
<dbReference type="AlphaFoldDB" id="A0A0S6W954"/>
<dbReference type="InterPro" id="IPR000182">
    <property type="entry name" value="GNAT_dom"/>
</dbReference>
<dbReference type="EMBL" id="DF820463">
    <property type="protein sequence ID" value="GAK54962.1"/>
    <property type="molecule type" value="Genomic_DNA"/>
</dbReference>
<dbReference type="eggNOG" id="COG1670">
    <property type="taxonomic scope" value="Bacteria"/>
</dbReference>
<keyword evidence="3" id="KW-1185">Reference proteome</keyword>
<dbReference type="STRING" id="1499967.U27_01793"/>
<name>A0A0S6W954_VECG1</name>
<dbReference type="Proteomes" id="UP000030661">
    <property type="component" value="Unassembled WGS sequence"/>
</dbReference>
<dbReference type="GO" id="GO:0016747">
    <property type="term" value="F:acyltransferase activity, transferring groups other than amino-acyl groups"/>
    <property type="evidence" value="ECO:0007669"/>
    <property type="project" value="InterPro"/>
</dbReference>
<feature type="domain" description="N-acetyltransferase" evidence="1">
    <location>
        <begin position="124"/>
        <end position="264"/>
    </location>
</feature>
<dbReference type="Pfam" id="PF00583">
    <property type="entry name" value="Acetyltransf_1"/>
    <property type="match status" value="1"/>
</dbReference>
<sequence length="264" mass="30248">MNHEVEVKSYLNTNAFHYIVHLKMIHAYSEHIVCYYEHHKGQKGVVLLVPTPVVPFDARTYPNSAFIVLLAATDRDVLYQIIRYIPPTENLVFKLVDDTTKEVICQQFPSTRVTAYVSYTAYTQAFHQHAAVVASSMLDVRLLPYYHANGYTPDEMNQYFEQGAMSFTLYDHAHPLSTCFTFQNYERIWEIGGVYTDPAHRGKGYARMVVETALQTLMARQYVPRYQVAETNISSIRVAETLGLTPGVITEHFFYHAGSDQQSI</sequence>
<accession>A0A0S6W954</accession>
<protein>
    <submittedName>
        <fullName evidence="2">GCN5-related N-acetyltransferase</fullName>
    </submittedName>
</protein>
<dbReference type="HOGENOM" id="CLU_1052367_0_0_0"/>
<organism evidence="2">
    <name type="scientific">Vecturithrix granuli</name>
    <dbReference type="NCBI Taxonomy" id="1499967"/>
    <lineage>
        <taxon>Bacteria</taxon>
        <taxon>Candidatus Moduliflexota</taxon>
        <taxon>Candidatus Vecturitrichia</taxon>
        <taxon>Candidatus Vecturitrichales</taxon>
        <taxon>Candidatus Vecturitrichaceae</taxon>
        <taxon>Candidatus Vecturithrix</taxon>
    </lineage>
</organism>
<reference evidence="2" key="1">
    <citation type="journal article" date="2015" name="PeerJ">
        <title>First genomic representation of candidate bacterial phylum KSB3 points to enhanced environmental sensing as a trigger of wastewater bulking.</title>
        <authorList>
            <person name="Sekiguchi Y."/>
            <person name="Ohashi A."/>
            <person name="Parks D.H."/>
            <person name="Yamauchi T."/>
            <person name="Tyson G.W."/>
            <person name="Hugenholtz P."/>
        </authorList>
    </citation>
    <scope>NUCLEOTIDE SEQUENCE [LARGE SCALE GENOMIC DNA]</scope>
</reference>
<dbReference type="CDD" id="cd04301">
    <property type="entry name" value="NAT_SF"/>
    <property type="match status" value="1"/>
</dbReference>
<evidence type="ECO:0000313" key="2">
    <source>
        <dbReference type="EMBL" id="GAK54962.1"/>
    </source>
</evidence>
<dbReference type="SUPFAM" id="SSF55729">
    <property type="entry name" value="Acyl-CoA N-acyltransferases (Nat)"/>
    <property type="match status" value="1"/>
</dbReference>
<dbReference type="Gene3D" id="3.40.630.30">
    <property type="match status" value="1"/>
</dbReference>
<proteinExistence type="predicted"/>
<evidence type="ECO:0000259" key="1">
    <source>
        <dbReference type="PROSITE" id="PS51186"/>
    </source>
</evidence>
<keyword evidence="2" id="KW-0808">Transferase</keyword>